<dbReference type="GO" id="GO:0016787">
    <property type="term" value="F:hydrolase activity"/>
    <property type="evidence" value="ECO:0007669"/>
    <property type="project" value="UniProtKB-KW"/>
</dbReference>
<dbReference type="InterPro" id="IPR014001">
    <property type="entry name" value="Helicase_ATP-bd"/>
</dbReference>
<dbReference type="EMBL" id="QRMS01000004">
    <property type="protein sequence ID" value="RHJ86146.1"/>
    <property type="molecule type" value="Genomic_DNA"/>
</dbReference>
<dbReference type="InterPro" id="IPR027417">
    <property type="entry name" value="P-loop_NTPase"/>
</dbReference>
<evidence type="ECO:0000259" key="6">
    <source>
        <dbReference type="PROSITE" id="PS51192"/>
    </source>
</evidence>
<dbReference type="CDD" id="cd17930">
    <property type="entry name" value="DEXHc_cas3"/>
    <property type="match status" value="1"/>
</dbReference>
<dbReference type="GO" id="GO:0003676">
    <property type="term" value="F:nucleic acid binding"/>
    <property type="evidence" value="ECO:0007669"/>
    <property type="project" value="InterPro"/>
</dbReference>
<keyword evidence="4" id="KW-0067">ATP-binding</keyword>
<keyword evidence="1" id="KW-0547">Nucleotide-binding</keyword>
<dbReference type="AlphaFoldDB" id="A0A415DZ92"/>
<name>A0A415DZ92_9FIRM</name>
<dbReference type="SUPFAM" id="SSF109604">
    <property type="entry name" value="HD-domain/PDEase-like"/>
    <property type="match status" value="1"/>
</dbReference>
<proteinExistence type="predicted"/>
<dbReference type="Proteomes" id="UP000284841">
    <property type="component" value="Unassembled WGS sequence"/>
</dbReference>
<evidence type="ECO:0000256" key="2">
    <source>
        <dbReference type="ARBA" id="ARBA00022801"/>
    </source>
</evidence>
<reference evidence="8 9" key="1">
    <citation type="submission" date="2018-08" db="EMBL/GenBank/DDBJ databases">
        <title>A genome reference for cultivated species of the human gut microbiota.</title>
        <authorList>
            <person name="Zou Y."/>
            <person name="Xue W."/>
            <person name="Luo G."/>
        </authorList>
    </citation>
    <scope>NUCLEOTIDE SEQUENCE [LARGE SCALE GENOMIC DNA]</scope>
    <source>
        <strain evidence="8 9">AM07-24</strain>
    </source>
</reference>
<dbReference type="OrthoDB" id="9810236at2"/>
<dbReference type="NCBIfam" id="TIGR01596">
    <property type="entry name" value="cas3_HD"/>
    <property type="match status" value="1"/>
</dbReference>
<dbReference type="GO" id="GO:0004386">
    <property type="term" value="F:helicase activity"/>
    <property type="evidence" value="ECO:0007669"/>
    <property type="project" value="UniProtKB-KW"/>
</dbReference>
<comment type="caution">
    <text evidence="8">The sequence shown here is derived from an EMBL/GenBank/DDBJ whole genome shotgun (WGS) entry which is preliminary data.</text>
</comment>
<dbReference type="InterPro" id="IPR011545">
    <property type="entry name" value="DEAD/DEAH_box_helicase_dom"/>
</dbReference>
<dbReference type="SUPFAM" id="SSF52540">
    <property type="entry name" value="P-loop containing nucleoside triphosphate hydrolases"/>
    <property type="match status" value="1"/>
</dbReference>
<dbReference type="GO" id="GO:0005524">
    <property type="term" value="F:ATP binding"/>
    <property type="evidence" value="ECO:0007669"/>
    <property type="project" value="UniProtKB-KW"/>
</dbReference>
<dbReference type="RefSeq" id="WP_118336224.1">
    <property type="nucleotide sequence ID" value="NZ_AP025567.1"/>
</dbReference>
<keyword evidence="5" id="KW-0051">Antiviral defense</keyword>
<evidence type="ECO:0000256" key="3">
    <source>
        <dbReference type="ARBA" id="ARBA00022806"/>
    </source>
</evidence>
<evidence type="ECO:0000256" key="5">
    <source>
        <dbReference type="ARBA" id="ARBA00023118"/>
    </source>
</evidence>
<dbReference type="GO" id="GO:0051607">
    <property type="term" value="P:defense response to virus"/>
    <property type="evidence" value="ECO:0007669"/>
    <property type="project" value="UniProtKB-KW"/>
</dbReference>
<dbReference type="InterPro" id="IPR054712">
    <property type="entry name" value="Cas3-like_dom"/>
</dbReference>
<organism evidence="8 9">
    <name type="scientific">Emergencia timonensis</name>
    <dbReference type="NCBI Taxonomy" id="1776384"/>
    <lineage>
        <taxon>Bacteria</taxon>
        <taxon>Bacillati</taxon>
        <taxon>Bacillota</taxon>
        <taxon>Clostridia</taxon>
        <taxon>Peptostreptococcales</taxon>
        <taxon>Anaerovoracaceae</taxon>
        <taxon>Emergencia</taxon>
    </lineage>
</organism>
<dbReference type="Gene3D" id="3.40.50.300">
    <property type="entry name" value="P-loop containing nucleotide triphosphate hydrolases"/>
    <property type="match status" value="2"/>
</dbReference>
<feature type="domain" description="HD Cas3-type" evidence="7">
    <location>
        <begin position="12"/>
        <end position="173"/>
    </location>
</feature>
<dbReference type="PROSITE" id="PS51192">
    <property type="entry name" value="HELICASE_ATP_BIND_1"/>
    <property type="match status" value="1"/>
</dbReference>
<dbReference type="InterPro" id="IPR006474">
    <property type="entry name" value="Helicase_Cas3_CRISPR-ass_core"/>
</dbReference>
<dbReference type="NCBIfam" id="TIGR01587">
    <property type="entry name" value="cas3_core"/>
    <property type="match status" value="1"/>
</dbReference>
<feature type="domain" description="Helicase ATP-binding" evidence="6">
    <location>
        <begin position="228"/>
        <end position="409"/>
    </location>
</feature>
<dbReference type="Pfam" id="PF22590">
    <property type="entry name" value="Cas3-like_C_2"/>
    <property type="match status" value="1"/>
</dbReference>
<protein>
    <submittedName>
        <fullName evidence="8">CRISPR-associated helicase Cas3</fullName>
    </submittedName>
</protein>
<sequence>MKEKYLAHISDDKTREQLLMDHLIGTAELAGQFAKAFDCEEQGRATAKSHDLGKATIAFEHRLLHDGPKVDHSTAGAKELYNIGGLSNILAAYCVAGHHAGLPDGGAPGEGAGTPTLHGRMAKELEDYSDFLKEIEIPKIPVPPLKSIGKKGGFSLAFYTRMLFSCLVDADYLDTEKFMSNGAVVRPKSDSMDVIFKLLAQHITPWLKNTDRNTINGRRTEILKACLEKGQAAQGLFQLTVPTGGGKTVSSMAFALRHAVEHDLERIVYVIPYTSIIEQNAQVFRDIFGDENVLEDHCNVTFDDPDELKKYQLAAENYDKRIIVTTNVQFFESLFSNMTSKCRKLHNLAKSVIIFDEAQMLPVEYLLPCIRAISELVYNYHCTAVLCTATQPALNEHFPKEVSTNIQEICPNVEEQYQFFKRTQVVKIGEISEEVLINSLKDQEQALCILGSRANVRRVFKQLQNEGVEGVYHLSTLMYPEHRKRILEEIRERLKSSKPCRVISTSLIEAGVDVDFPSVWRQLAGIDSIIQAAGRCNREGKRPLDQCKTVFFTLEGQKNTSSPSNMRRPISVAEQIVSKYEDISELQPIHEYFKNLYKVTGDGIDKKLIVDAFENAVNSCNFPFKTVSDAFQLIEQETKTVLIPIEPKAKEIAAKLEEGIYSKQLMRDAGRYCVSLYKNEYEALHDLGYIKEPLFEGFAVLTDKNQYKEEYGLEVVMETGIGIMFEG</sequence>
<gene>
    <name evidence="8" type="primary">cas3</name>
    <name evidence="8" type="ORF">DW099_15025</name>
</gene>
<dbReference type="CDD" id="cd09641">
    <property type="entry name" value="Cas3''_I"/>
    <property type="match status" value="1"/>
</dbReference>
<keyword evidence="2" id="KW-0378">Hydrolase</keyword>
<dbReference type="Pfam" id="PF00270">
    <property type="entry name" value="DEAD"/>
    <property type="match status" value="1"/>
</dbReference>
<accession>A0A415DZ92</accession>
<dbReference type="SMART" id="SM00487">
    <property type="entry name" value="DEXDc"/>
    <property type="match status" value="1"/>
</dbReference>
<keyword evidence="9" id="KW-1185">Reference proteome</keyword>
<evidence type="ECO:0000259" key="7">
    <source>
        <dbReference type="PROSITE" id="PS51643"/>
    </source>
</evidence>
<evidence type="ECO:0000256" key="1">
    <source>
        <dbReference type="ARBA" id="ARBA00022741"/>
    </source>
</evidence>
<dbReference type="InterPro" id="IPR006483">
    <property type="entry name" value="CRISPR-assoc_Cas3_HD"/>
</dbReference>
<evidence type="ECO:0000256" key="4">
    <source>
        <dbReference type="ARBA" id="ARBA00022840"/>
    </source>
</evidence>
<keyword evidence="3" id="KW-0347">Helicase</keyword>
<evidence type="ECO:0000313" key="8">
    <source>
        <dbReference type="EMBL" id="RHJ86146.1"/>
    </source>
</evidence>
<evidence type="ECO:0000313" key="9">
    <source>
        <dbReference type="Proteomes" id="UP000284841"/>
    </source>
</evidence>
<dbReference type="PROSITE" id="PS51643">
    <property type="entry name" value="HD_CAS3"/>
    <property type="match status" value="1"/>
</dbReference>